<dbReference type="InterPro" id="IPR035983">
    <property type="entry name" value="Hect_E3_ubiquitin_ligase"/>
</dbReference>
<feature type="compositionally biased region" description="Low complexity" evidence="7">
    <location>
        <begin position="60"/>
        <end position="75"/>
    </location>
</feature>
<evidence type="ECO:0000256" key="2">
    <source>
        <dbReference type="ARBA" id="ARBA00004906"/>
    </source>
</evidence>
<dbReference type="Pfam" id="PF00632">
    <property type="entry name" value="HECT"/>
    <property type="match status" value="1"/>
</dbReference>
<feature type="domain" description="HECT" evidence="8">
    <location>
        <begin position="453"/>
        <end position="795"/>
    </location>
</feature>
<proteinExistence type="predicted"/>
<dbReference type="PANTHER" id="PTHR11254:SF440">
    <property type="entry name" value="E3 UBIQUITIN-PROTEIN LIGASE NEDD-4"/>
    <property type="match status" value="1"/>
</dbReference>
<feature type="compositionally biased region" description="Low complexity" evidence="7">
    <location>
        <begin position="13"/>
        <end position="24"/>
    </location>
</feature>
<sequence length="795" mass="88717">MGNDASNLRREGNNTSPTNASNTNQRNSQVGNTSANTSTGGGSTSTSTPTQRHSGGGRLGSSSAAPPGAYSVPGSQRRPAQFYVTVPAGIRTGQEFPVIANGQQLMVRCPPGIRAGERIVVSAPRQQQAYMATVPHGVRSGEQFPVLVNNQQLMVTCPPGVRPGMQVRIMVPTQRNNSSSSGTNNQQQNTQRRGSTNTLSPPGGMDDANRSPFGNQMFEVNVPQGVRPGQAFALIANGQRVMVTCPPNARQGMKIRFQLPIKLSSDEIQSIKLNYQKDGWVRTLSTDLTFHWVRSESIAKEEATAIASNNNTVDSPSATSKNDQNNSEPSSPQALLESNQGWTFEKIAFVRELKIDPNKKDDQNAIKKNEHMIIDLVRAEDAALSTVVPAINNGTSLAQELSRYAAMPFHQKEAWFRQQIAKVQVPWEEGHIKINIRRENLLEDSMEAVESIAQNEMKKIFRFEFIGEPGVDAGGVAREWFQLVSDILFNPDFALWSYSSINQMNMQVNPSSGIANDEHLRYFHFTGRLLGKALFDRQIVSGHLVRPLYKHILGWPLMIDDLEQLDHDTHANLLKLKDLEDVELLCLDFTVTEDHWGTANTIELKPDGANCPVTNSNVDEYIQLQMRYRLLDRIKQQVKALLTGFYDVVPEALLSVFDFQELELLLCGLPEIDMDDWKNNTEYTGDYERKGASHKVTKWFWEIVTDDFDEEHKARLLQFVTGTSGVPAQGFRALQGNDNNIRKFTVNSIPESVSVFPKAHTCFNRIDLPLYDTKKKMKKFLTMAIQMEATGFDID</sequence>
<feature type="compositionally biased region" description="Low complexity" evidence="7">
    <location>
        <begin position="174"/>
        <end position="198"/>
    </location>
</feature>
<evidence type="ECO:0000256" key="1">
    <source>
        <dbReference type="ARBA" id="ARBA00000885"/>
    </source>
</evidence>
<dbReference type="InterPro" id="IPR000569">
    <property type="entry name" value="HECT_dom"/>
</dbReference>
<dbReference type="EC" id="2.3.2.26" evidence="3"/>
<dbReference type="SMART" id="SM00119">
    <property type="entry name" value="HECTc"/>
    <property type="match status" value="1"/>
</dbReference>
<dbReference type="Gene3D" id="3.90.1750.10">
    <property type="entry name" value="Hect, E3 ligase catalytic domains"/>
    <property type="match status" value="1"/>
</dbReference>
<name>A0A7S3JWL0_9STRA</name>
<protein>
    <recommendedName>
        <fullName evidence="3">HECT-type E3 ubiquitin transferase</fullName>
        <ecNumber evidence="3">2.3.2.26</ecNumber>
    </recommendedName>
</protein>
<dbReference type="CDD" id="cd00078">
    <property type="entry name" value="HECTc"/>
    <property type="match status" value="1"/>
</dbReference>
<evidence type="ECO:0000313" key="9">
    <source>
        <dbReference type="EMBL" id="CAE0364672.1"/>
    </source>
</evidence>
<evidence type="ECO:0000256" key="5">
    <source>
        <dbReference type="ARBA" id="ARBA00022786"/>
    </source>
</evidence>
<dbReference type="PROSITE" id="PS50237">
    <property type="entry name" value="HECT"/>
    <property type="match status" value="1"/>
</dbReference>
<organism evidence="9">
    <name type="scientific">Aureoumbra lagunensis</name>
    <dbReference type="NCBI Taxonomy" id="44058"/>
    <lineage>
        <taxon>Eukaryota</taxon>
        <taxon>Sar</taxon>
        <taxon>Stramenopiles</taxon>
        <taxon>Ochrophyta</taxon>
        <taxon>Pelagophyceae</taxon>
        <taxon>Pelagomonadales</taxon>
        <taxon>Aureoumbra</taxon>
    </lineage>
</organism>
<dbReference type="PANTHER" id="PTHR11254">
    <property type="entry name" value="HECT DOMAIN UBIQUITIN-PROTEIN LIGASE"/>
    <property type="match status" value="1"/>
</dbReference>
<dbReference type="InterPro" id="IPR050409">
    <property type="entry name" value="E3_ubiq-protein_ligase"/>
</dbReference>
<dbReference type="AlphaFoldDB" id="A0A7S3JWL0"/>
<evidence type="ECO:0000256" key="6">
    <source>
        <dbReference type="PROSITE-ProRule" id="PRU00104"/>
    </source>
</evidence>
<dbReference type="SUPFAM" id="SSF56204">
    <property type="entry name" value="Hect, E3 ligase catalytic domain"/>
    <property type="match status" value="1"/>
</dbReference>
<comment type="pathway">
    <text evidence="2">Protein modification; protein ubiquitination.</text>
</comment>
<feature type="compositionally biased region" description="Polar residues" evidence="7">
    <location>
        <begin position="306"/>
        <end position="335"/>
    </location>
</feature>
<reference evidence="9" key="1">
    <citation type="submission" date="2021-01" db="EMBL/GenBank/DDBJ databases">
        <authorList>
            <person name="Corre E."/>
            <person name="Pelletier E."/>
            <person name="Niang G."/>
            <person name="Scheremetjew M."/>
            <person name="Finn R."/>
            <person name="Kale V."/>
            <person name="Holt S."/>
            <person name="Cochrane G."/>
            <person name="Meng A."/>
            <person name="Brown T."/>
            <person name="Cohen L."/>
        </authorList>
    </citation>
    <scope>NUCLEOTIDE SEQUENCE</scope>
    <source>
        <strain evidence="9">CCMP1510</strain>
    </source>
</reference>
<keyword evidence="5 6" id="KW-0833">Ubl conjugation pathway</keyword>
<feature type="compositionally biased region" description="Low complexity" evidence="7">
    <location>
        <begin position="31"/>
        <end position="48"/>
    </location>
</feature>
<gene>
    <name evidence="9" type="ORF">ALAG00032_LOCUS5413</name>
</gene>
<feature type="region of interest" description="Disordered" evidence="7">
    <location>
        <begin position="174"/>
        <end position="215"/>
    </location>
</feature>
<keyword evidence="4" id="KW-0808">Transferase</keyword>
<dbReference type="Gene3D" id="3.30.2160.10">
    <property type="entry name" value="Hect, E3 ligase catalytic domain"/>
    <property type="match status" value="1"/>
</dbReference>
<dbReference type="FunFam" id="3.90.1750.10:FF:000079">
    <property type="entry name" value="E3 ubiquitin-protein ligase"/>
    <property type="match status" value="1"/>
</dbReference>
<dbReference type="GO" id="GO:0005737">
    <property type="term" value="C:cytoplasm"/>
    <property type="evidence" value="ECO:0007669"/>
    <property type="project" value="UniProtKB-ARBA"/>
</dbReference>
<feature type="region of interest" description="Disordered" evidence="7">
    <location>
        <begin position="1"/>
        <end position="76"/>
    </location>
</feature>
<evidence type="ECO:0000259" key="8">
    <source>
        <dbReference type="PROSITE" id="PS50237"/>
    </source>
</evidence>
<evidence type="ECO:0000256" key="7">
    <source>
        <dbReference type="SAM" id="MobiDB-lite"/>
    </source>
</evidence>
<dbReference type="EMBL" id="HBIJ01007645">
    <property type="protein sequence ID" value="CAE0364672.1"/>
    <property type="molecule type" value="Transcribed_RNA"/>
</dbReference>
<feature type="active site" description="Glycyl thioester intermediate" evidence="6">
    <location>
        <position position="762"/>
    </location>
</feature>
<evidence type="ECO:0000256" key="3">
    <source>
        <dbReference type="ARBA" id="ARBA00012485"/>
    </source>
</evidence>
<dbReference type="FunFam" id="3.30.2410.10:FF:000009">
    <property type="entry name" value="Probable E3 ubiquitin-protein ligase HECTD2"/>
    <property type="match status" value="1"/>
</dbReference>
<dbReference type="GO" id="GO:0061630">
    <property type="term" value="F:ubiquitin protein ligase activity"/>
    <property type="evidence" value="ECO:0007669"/>
    <property type="project" value="UniProtKB-EC"/>
</dbReference>
<evidence type="ECO:0000256" key="4">
    <source>
        <dbReference type="ARBA" id="ARBA00022679"/>
    </source>
</evidence>
<comment type="catalytic activity">
    <reaction evidence="1">
        <text>S-ubiquitinyl-[E2 ubiquitin-conjugating enzyme]-L-cysteine + [acceptor protein]-L-lysine = [E2 ubiquitin-conjugating enzyme]-L-cysteine + N(6)-ubiquitinyl-[acceptor protein]-L-lysine.</text>
        <dbReference type="EC" id="2.3.2.26"/>
    </reaction>
</comment>
<dbReference type="GO" id="GO:0006511">
    <property type="term" value="P:ubiquitin-dependent protein catabolic process"/>
    <property type="evidence" value="ECO:0007669"/>
    <property type="project" value="TreeGrafter"/>
</dbReference>
<accession>A0A7S3JWL0</accession>
<feature type="region of interest" description="Disordered" evidence="7">
    <location>
        <begin position="305"/>
        <end position="335"/>
    </location>
</feature>
<dbReference type="GO" id="GO:0016567">
    <property type="term" value="P:protein ubiquitination"/>
    <property type="evidence" value="ECO:0007669"/>
    <property type="project" value="TreeGrafter"/>
</dbReference>
<dbReference type="FunFam" id="3.30.2160.10:FF:000002">
    <property type="entry name" value="Putative Ubiquitin-protein ligase E3C"/>
    <property type="match status" value="1"/>
</dbReference>
<dbReference type="Gene3D" id="3.30.2410.10">
    <property type="entry name" value="Hect, E3 ligase catalytic domain"/>
    <property type="match status" value="1"/>
</dbReference>